<reference evidence="1 2" key="1">
    <citation type="submission" date="2020-02" db="EMBL/GenBank/DDBJ databases">
        <title>Draft genome sequence of Haematococcus lacustris strain NIES-144.</title>
        <authorList>
            <person name="Morimoto D."/>
            <person name="Nakagawa S."/>
            <person name="Yoshida T."/>
            <person name="Sawayama S."/>
        </authorList>
    </citation>
    <scope>NUCLEOTIDE SEQUENCE [LARGE SCALE GENOMIC DNA]</scope>
    <source>
        <strain evidence="1 2">NIES-144</strain>
    </source>
</reference>
<accession>A0A699Y9G9</accession>
<keyword evidence="2" id="KW-1185">Reference proteome</keyword>
<evidence type="ECO:0000313" key="2">
    <source>
        <dbReference type="Proteomes" id="UP000485058"/>
    </source>
</evidence>
<comment type="caution">
    <text evidence="1">The sequence shown here is derived from an EMBL/GenBank/DDBJ whole genome shotgun (WGS) entry which is preliminary data.</text>
</comment>
<sequence length="159" mass="17895">MSQDFRTWLPPMQSIHIQSHLQGASWLTGKKTGRWQLTQQQGCKDWLKRLTCSPRAAVGFGAGHSVEASLGRAQVRLLSRYEERSPGLIVAGGEAQVWVARCSHATCHGMRQATSIKVCCNRQKHAKERTPAWQRWWVLAYEVTNQVPPVPVERVYGCG</sequence>
<dbReference type="AlphaFoldDB" id="A0A699Y9G9"/>
<proteinExistence type="predicted"/>
<gene>
    <name evidence="1" type="ORF">HaLaN_00528</name>
</gene>
<name>A0A699Y9G9_HAELA</name>
<evidence type="ECO:0000313" key="1">
    <source>
        <dbReference type="EMBL" id="GFH05975.1"/>
    </source>
</evidence>
<organism evidence="1 2">
    <name type="scientific">Haematococcus lacustris</name>
    <name type="common">Green alga</name>
    <name type="synonym">Haematococcus pluvialis</name>
    <dbReference type="NCBI Taxonomy" id="44745"/>
    <lineage>
        <taxon>Eukaryota</taxon>
        <taxon>Viridiplantae</taxon>
        <taxon>Chlorophyta</taxon>
        <taxon>core chlorophytes</taxon>
        <taxon>Chlorophyceae</taxon>
        <taxon>CS clade</taxon>
        <taxon>Chlamydomonadales</taxon>
        <taxon>Haematococcaceae</taxon>
        <taxon>Haematococcus</taxon>
    </lineage>
</organism>
<dbReference type="EMBL" id="BLLF01000016">
    <property type="protein sequence ID" value="GFH05975.1"/>
    <property type="molecule type" value="Genomic_DNA"/>
</dbReference>
<dbReference type="Proteomes" id="UP000485058">
    <property type="component" value="Unassembled WGS sequence"/>
</dbReference>
<protein>
    <submittedName>
        <fullName evidence="1">Uncharacterized protein</fullName>
    </submittedName>
</protein>